<keyword evidence="2" id="KW-0597">Phosphoprotein</keyword>
<dbReference type="InterPro" id="IPR042099">
    <property type="entry name" value="ANL_N_sf"/>
</dbReference>
<dbReference type="SUPFAM" id="SSF47336">
    <property type="entry name" value="ACP-like"/>
    <property type="match status" value="1"/>
</dbReference>
<evidence type="ECO:0000259" key="5">
    <source>
        <dbReference type="PROSITE" id="PS50075"/>
    </source>
</evidence>
<feature type="region of interest" description="Disordered" evidence="4">
    <location>
        <begin position="2487"/>
        <end position="2530"/>
    </location>
</feature>
<dbReference type="Proteomes" id="UP000237481">
    <property type="component" value="Unassembled WGS sequence"/>
</dbReference>
<feature type="region of interest" description="Disordered" evidence="4">
    <location>
        <begin position="150"/>
        <end position="170"/>
    </location>
</feature>
<feature type="region of interest" description="Disordered" evidence="4">
    <location>
        <begin position="298"/>
        <end position="345"/>
    </location>
</feature>
<name>A0A2S4LA13_9HYPO</name>
<comment type="caution">
    <text evidence="6">The sequence shown here is derived from an EMBL/GenBank/DDBJ whole genome shotgun (WGS) entry which is preliminary data.</text>
</comment>
<dbReference type="OrthoDB" id="416786at2759"/>
<dbReference type="InterPro" id="IPR036736">
    <property type="entry name" value="ACP-like_sf"/>
</dbReference>
<dbReference type="PANTHER" id="PTHR45398:SF1">
    <property type="entry name" value="ENZYME, PUTATIVE (JCVI)-RELATED"/>
    <property type="match status" value="1"/>
</dbReference>
<dbReference type="PANTHER" id="PTHR45398">
    <property type="match status" value="1"/>
</dbReference>
<dbReference type="InterPro" id="IPR045851">
    <property type="entry name" value="AMP-bd_C_sf"/>
</dbReference>
<feature type="compositionally biased region" description="Basic and acidic residues" evidence="4">
    <location>
        <begin position="312"/>
        <end position="322"/>
    </location>
</feature>
<dbReference type="InterPro" id="IPR023213">
    <property type="entry name" value="CAT-like_dom_sf"/>
</dbReference>
<dbReference type="GO" id="GO:0003824">
    <property type="term" value="F:catalytic activity"/>
    <property type="evidence" value="ECO:0007669"/>
    <property type="project" value="InterPro"/>
</dbReference>
<dbReference type="InterPro" id="IPR000873">
    <property type="entry name" value="AMP-dep_synth/lig_dom"/>
</dbReference>
<keyword evidence="7" id="KW-1185">Reference proteome</keyword>
<dbReference type="Gene3D" id="3.40.50.12780">
    <property type="entry name" value="N-terminal domain of ligase-like"/>
    <property type="match status" value="1"/>
</dbReference>
<keyword evidence="1" id="KW-0596">Phosphopantetheine</keyword>
<feature type="region of interest" description="Disordered" evidence="4">
    <location>
        <begin position="1"/>
        <end position="38"/>
    </location>
</feature>
<feature type="compositionally biased region" description="Low complexity" evidence="4">
    <location>
        <begin position="21"/>
        <end position="31"/>
    </location>
</feature>
<dbReference type="SUPFAM" id="SSF56801">
    <property type="entry name" value="Acetyl-CoA synthetase-like"/>
    <property type="match status" value="1"/>
</dbReference>
<feature type="domain" description="Carrier" evidence="5">
    <location>
        <begin position="1812"/>
        <end position="1885"/>
    </location>
</feature>
<feature type="region of interest" description="Disordered" evidence="4">
    <location>
        <begin position="2366"/>
        <end position="2386"/>
    </location>
</feature>
<dbReference type="Gene3D" id="3.30.559.10">
    <property type="entry name" value="Chloramphenicol acetyltransferase-like domain"/>
    <property type="match status" value="3"/>
</dbReference>
<proteinExistence type="inferred from homology"/>
<feature type="region of interest" description="Disordered" evidence="4">
    <location>
        <begin position="1888"/>
        <end position="1909"/>
    </location>
</feature>
<comment type="similarity">
    <text evidence="3">Belongs to the NRP synthetase family.</text>
</comment>
<accession>A0A2S4LA13</accession>
<dbReference type="Pfam" id="PF00668">
    <property type="entry name" value="Condensation"/>
    <property type="match status" value="3"/>
</dbReference>
<reference evidence="6 7" key="1">
    <citation type="submission" date="2018-01" db="EMBL/GenBank/DDBJ databases">
        <title>Harnessing the power of phylogenomics to disentangle the directionality and signatures of interkingdom host jumping in the parasitic fungal genus Tolypocladium.</title>
        <authorList>
            <person name="Quandt C.A."/>
            <person name="Patterson W."/>
            <person name="Spatafora J.W."/>
        </authorList>
    </citation>
    <scope>NUCLEOTIDE SEQUENCE [LARGE SCALE GENOMIC DNA]</scope>
    <source>
        <strain evidence="6 7">NRBC 100945</strain>
    </source>
</reference>
<sequence length="2599" mass="284063">MEQERAQPVGLGLVEGGGSTSGAASPRGARPASRDLDISPICRLERRRSQQSDLFADLSNHQELDEFLKRKSEFVRMGRRAASPPIERGTWLDCDTYSTATPVSTPDRRLSGASNSDVKLSAGSGSGSPSISSRDDIFTTIDAEAAAFLVSDSSNPPSRPSSGKHSPSRQQRLENLLLSTSKIGKICLVAPRAGAFEGQFVALITAAAAHPPDDGDGDEISLIPEPGHDAGRRQIHGLRTAVREWGGDAPRPDVWIILRSMAMNDRGEPDARRLQTWVQNITEEIEEQIMSMQVFEAPRSARRSRGPPLRLVRPESLYRDDSVAMPQPAETPQPTESPLEDVPPTESEFFPLSVMQQLFFRTTIPRSIESAAVSGPGFRFSQSILLQVKGGAELADIEAAIDVLTSRHSMLRARFRLTGLGWAQVIAPASTSSYRFEHKYADDDGDILAVIEQARGSLNVFKGPVFAAQHIRTRDNRQLLYLVAHHLVVDLVSWRILLHDLDELLREGTLASEPSMPFTHWTDYQSFENNQRLVEPMVPFEIGTANLEYWGLEQSTNCYGDTQQLSFSLTADVATALRTTCNQAFRTESSDIFMAALLHSFHQTFPDRGIPTVWKQEHGREANSQDFNTDGTVGWFTTLCPLTVPADTEADLVRLIKLVKDTRKAIPRNGTPFFTSKFSTWQAPSTPVPVEIMFNCVETLHQLGRKDGVLEPIAAPDREISSLASDVGPQVGRIALFEFSAVVDELGARVELLYNGGAAHQSHIASWMGSFEHSVLEAVGRLRGMDHGRMLPDALLLEASHDGMSKLVLSRLAAVGLDGVTNVETISPVWPVQQDMLVAQGQDPNAFHVSSTYELVTPDGRPADQGRLCEAWEALVGLHASLRSIFIDSVSDKGLFDQVVLRKTSPAMLFVDSADPVKTLASVPAMQVVPSQPRHRLSVCRSSTRTYLRFDASQALCDPTSMHSLVSQLRRLYAGREVHVGDPPPPPEQRHISSLDSGHSLEKWRANLAGAQSCLFPRLALQHAGRMQTRGFDLDVNLGQLSQFCVNNGLEPSTVVHLAWALVLRAFVAEDRVVFGYQFCGRGQTLVPDMSQAVGSFAAVLPCLVDFSILQTVLDASEHMEKFSRDARKSDVPAASEIEHALGVSSESLFNSCVSFQDMTSMFGKEFESDAETWEPAVVASSLDANCELSLSVSLLGDRLHCDITYQFLAPDQAYNVINSFERAVQIILDAPTTQRVSNVDLFTDRDYTLTMAPDWDPTQTDTKVSACIHELIVHQAGQRPYATAVSSWDGDLSYRQVEVFVTKLAMYLVNLGVGPGALVPLVLEKCRWSPIIMLAVLQAGGCFVALDIQDIAIADATIRQLEPQMVLVTDSAWKHVSPIIKNCILVNQTFLNALPPQVTLMVDKPVPEQAACAFLSPGRSSPKGMFFTHQSLCSILSVQGPALKISDRSRVLQLSAFNVDIALVEVLGTLLHGGCVCIPSALERTNDLGGVIARMGVTWSYMTSVLARKIDPSTVPNLKTVCFRTRSLDKETYTPWLHNRDVLLAYGAPDICPLAISVLKISGPRETSVIAPPLVGRFLILNPEDPKKMVPVGAVGELAIDSPLVTPHKFVPGQPLVDPASLCEPQSKQKWRYLRTGHRARYLDHGHVRFLASMRDNGSANGCPAVIADIERQIRLCLTRGVDVIVESITTSDSVNMLAAFLDFGDDPSRGPYDLNCLGPELKLKLFAARKAVENSLGKPNKDGKRLPWQCIPAVFVPVRGFPLSASLKVNKRRLQKMVASLSHSQLSVLADGQYAGGQPTVFEEKPLPLTKSEESMRLVWAAVLGVIAADIRPSDNFLDAGGDKLLAARLVVSCRQSGFDVSIQDVLRGATLTDICRSVSAAEEVRERARGNKHPRRSSAKSKKSLSPHHGLIKLVLAPQIEVPWVDVMDAAVASPQQVQRLEPSLYSPRGDIDCLVLDFNGPVRPQRLESACAALTEMHPILRTAFAIHECRVYQVSIESFRAEFKHQSCPARSLAAVAEQVIRQDQGLPLHLGRPATKFTFLEAGQQGKLIVRFSAAQASESAVPQLVQDLIKLYVDPRTVPQRPSFLKYSRATQGARYDDSVKHWRKRLEGAAMTQMVPHSRPYGPAADRTTLHETVEVSPLGELGIGFDTVLKTAWAMALASLTGHTDVVFGELVEGRRMKLDTGLDISAIAGPMENTVPVRIRLPITHTSPLQTMQRIQQDCASSQPYEALGAQNIIRECTDWPRWTRFSTVVRHRSQVPVDGSTTLNIEDTTFTYDIVESPARDVPDLFAASTMIGPGRVALALSFSRGRVPAAFAETAMGLLVGAVKTLACDETISQPVLPRASSYGSATPRMLLEEPESAGPSERKQGGSASSWLPSRQRNALRGCLASAWNEILNPAAVGMREEEIPLSRFYDFSGSLMPAYLFADRINRGLRRLDIGGLDMVHVTPEEMVRNPTLAAQGELIARKMRDLGILTKASRSRTVGHGQSTTGRPRATSITATTAAATSASPSKESSWPLVGRPGSIRELGARASGWMRHRVNLSRDRAPAIQGSPQRELVIRSPAGGFGRIPEAVELGTGDAVELGTGDA</sequence>
<dbReference type="InterPro" id="IPR001242">
    <property type="entry name" value="Condensation_dom"/>
</dbReference>
<evidence type="ECO:0000313" key="6">
    <source>
        <dbReference type="EMBL" id="POR39231.1"/>
    </source>
</evidence>
<dbReference type="Gene3D" id="3.30.559.30">
    <property type="entry name" value="Nonribosomal peptide synthetase, condensation domain"/>
    <property type="match status" value="3"/>
</dbReference>
<evidence type="ECO:0000256" key="3">
    <source>
        <dbReference type="ARBA" id="ARBA00029454"/>
    </source>
</evidence>
<dbReference type="EMBL" id="PKSG01000057">
    <property type="protein sequence ID" value="POR39231.1"/>
    <property type="molecule type" value="Genomic_DNA"/>
</dbReference>
<evidence type="ECO:0000313" key="7">
    <source>
        <dbReference type="Proteomes" id="UP000237481"/>
    </source>
</evidence>
<evidence type="ECO:0000256" key="4">
    <source>
        <dbReference type="SAM" id="MobiDB-lite"/>
    </source>
</evidence>
<feature type="compositionally biased region" description="Low complexity" evidence="4">
    <location>
        <begin position="2505"/>
        <end position="2525"/>
    </location>
</feature>
<evidence type="ECO:0000256" key="2">
    <source>
        <dbReference type="ARBA" id="ARBA00022553"/>
    </source>
</evidence>
<gene>
    <name evidence="6" type="ORF">TPAR_00575</name>
</gene>
<dbReference type="Gene3D" id="1.10.1200.10">
    <property type="entry name" value="ACP-like"/>
    <property type="match status" value="1"/>
</dbReference>
<dbReference type="Gene3D" id="3.30.300.30">
    <property type="match status" value="1"/>
</dbReference>
<feature type="region of interest" description="Disordered" evidence="4">
    <location>
        <begin position="102"/>
        <end position="133"/>
    </location>
</feature>
<dbReference type="FunFam" id="3.30.559.30:FF:000002">
    <property type="entry name" value="Nonribosomal peptide synthase Pes1"/>
    <property type="match status" value="1"/>
</dbReference>
<feature type="compositionally biased region" description="Low complexity" evidence="4">
    <location>
        <begin position="121"/>
        <end position="132"/>
    </location>
</feature>
<evidence type="ECO:0000256" key="1">
    <source>
        <dbReference type="ARBA" id="ARBA00022450"/>
    </source>
</evidence>
<dbReference type="SUPFAM" id="SSF52777">
    <property type="entry name" value="CoA-dependent acyltransferases"/>
    <property type="match status" value="6"/>
</dbReference>
<dbReference type="Pfam" id="PF00501">
    <property type="entry name" value="AMP-binding"/>
    <property type="match status" value="1"/>
</dbReference>
<dbReference type="Pfam" id="PF00550">
    <property type="entry name" value="PP-binding"/>
    <property type="match status" value="1"/>
</dbReference>
<organism evidence="6 7">
    <name type="scientific">Tolypocladium paradoxum</name>
    <dbReference type="NCBI Taxonomy" id="94208"/>
    <lineage>
        <taxon>Eukaryota</taxon>
        <taxon>Fungi</taxon>
        <taxon>Dikarya</taxon>
        <taxon>Ascomycota</taxon>
        <taxon>Pezizomycotina</taxon>
        <taxon>Sordariomycetes</taxon>
        <taxon>Hypocreomycetidae</taxon>
        <taxon>Hypocreales</taxon>
        <taxon>Ophiocordycipitaceae</taxon>
        <taxon>Tolypocladium</taxon>
    </lineage>
</organism>
<feature type="non-terminal residue" evidence="6">
    <location>
        <position position="2599"/>
    </location>
</feature>
<feature type="compositionally biased region" description="Basic residues" evidence="4">
    <location>
        <begin position="1893"/>
        <end position="1909"/>
    </location>
</feature>
<dbReference type="PROSITE" id="PS50075">
    <property type="entry name" value="CARRIER"/>
    <property type="match status" value="1"/>
</dbReference>
<dbReference type="InterPro" id="IPR009081">
    <property type="entry name" value="PP-bd_ACP"/>
</dbReference>
<dbReference type="STRING" id="94208.A0A2S4LA13"/>
<protein>
    <submittedName>
        <fullName evidence="6">Nonribosomal peptide synthetase</fullName>
    </submittedName>
</protein>